<reference evidence="1 2" key="1">
    <citation type="submission" date="2023-06" db="EMBL/GenBank/DDBJ databases">
        <title>Roseiconus lacunae JC819 isolated from Gulf of Mannar region, Tamil Nadu.</title>
        <authorList>
            <person name="Pk S."/>
            <person name="Ch S."/>
            <person name="Ch V.R."/>
        </authorList>
    </citation>
    <scope>NUCLEOTIDE SEQUENCE [LARGE SCALE GENOMIC DNA]</scope>
    <source>
        <strain evidence="1 2">JC819</strain>
    </source>
</reference>
<gene>
    <name evidence="1" type="ORF">QTN89_05195</name>
</gene>
<dbReference type="EMBL" id="JASZZN010000003">
    <property type="protein sequence ID" value="MDM4014816.1"/>
    <property type="molecule type" value="Genomic_DNA"/>
</dbReference>
<accession>A0ABT7PF05</accession>
<evidence type="ECO:0008006" key="3">
    <source>
        <dbReference type="Google" id="ProtNLM"/>
    </source>
</evidence>
<evidence type="ECO:0000313" key="2">
    <source>
        <dbReference type="Proteomes" id="UP001239462"/>
    </source>
</evidence>
<dbReference type="RefSeq" id="WP_289162453.1">
    <property type="nucleotide sequence ID" value="NZ_JASZZN010000003.1"/>
</dbReference>
<comment type="caution">
    <text evidence="1">The sequence shown here is derived from an EMBL/GenBank/DDBJ whole genome shotgun (WGS) entry which is preliminary data.</text>
</comment>
<keyword evidence="2" id="KW-1185">Reference proteome</keyword>
<sequence length="384" mass="42470">MNGISSVKQSMDNQHPRHRLLSRRLMLGSIATSAIGISGCPLSMPQTLPGDASDDEQTVSVGSDDRELATLVRDTLDYEKNSRGLSVSINGAWQIFHGILAYGSEFLIDTPSGLQSAVEYFKAGGVCDGFRPRLGDRFDDGEYGFKVDMQASTKVGQGHRDQWLAVVAQAGQQRNDQWKIDETTLTIENWLRQAEFDVPLNYEAEFSWTLIPLSFYRPSDYRWTARDGETYSTELLVESEVLRDLAASVCGGTHRLIGIAYALRNRVTEGSAVTGIWSQAKDHLAAAIEMARVNQNPDGTYSTAYLHRTGWCSDLGESLGTTGHVLETIAVAGDDETLRADWVRRSVVKLCEILELCRGVDLECGVLYHALHGLLEYQRRIASA</sequence>
<dbReference type="Proteomes" id="UP001239462">
    <property type="component" value="Unassembled WGS sequence"/>
</dbReference>
<protein>
    <recommendedName>
        <fullName evidence="3">ADP-ribosylation factor-directed GTPase activating protein</fullName>
    </recommendedName>
</protein>
<name>A0ABT7PF05_9BACT</name>
<proteinExistence type="predicted"/>
<evidence type="ECO:0000313" key="1">
    <source>
        <dbReference type="EMBL" id="MDM4014816.1"/>
    </source>
</evidence>
<organism evidence="1 2">
    <name type="scientific">Roseiconus lacunae</name>
    <dbReference type="NCBI Taxonomy" id="2605694"/>
    <lineage>
        <taxon>Bacteria</taxon>
        <taxon>Pseudomonadati</taxon>
        <taxon>Planctomycetota</taxon>
        <taxon>Planctomycetia</taxon>
        <taxon>Pirellulales</taxon>
        <taxon>Pirellulaceae</taxon>
        <taxon>Roseiconus</taxon>
    </lineage>
</organism>